<keyword evidence="2" id="KW-1185">Reference proteome</keyword>
<name>A0A3P7LQW2_DIBLA</name>
<reference evidence="1 2" key="1">
    <citation type="submission" date="2018-11" db="EMBL/GenBank/DDBJ databases">
        <authorList>
            <consortium name="Pathogen Informatics"/>
        </authorList>
    </citation>
    <scope>NUCLEOTIDE SEQUENCE [LARGE SCALE GENOMIC DNA]</scope>
</reference>
<sequence>MADKQFQLQFAKPDRESPSAHVRIANTIRLADVVMLIDSFGLHLYQHQNHPPCAGGGVEETSSCQASLLDTAKPQMLVEGT</sequence>
<proteinExistence type="predicted"/>
<accession>A0A3P7LQW2</accession>
<gene>
    <name evidence="1" type="ORF">DILT_LOCUS9214</name>
</gene>
<organism evidence="1 2">
    <name type="scientific">Dibothriocephalus latus</name>
    <name type="common">Fish tapeworm</name>
    <name type="synonym">Diphyllobothrium latum</name>
    <dbReference type="NCBI Taxonomy" id="60516"/>
    <lineage>
        <taxon>Eukaryota</taxon>
        <taxon>Metazoa</taxon>
        <taxon>Spiralia</taxon>
        <taxon>Lophotrochozoa</taxon>
        <taxon>Platyhelminthes</taxon>
        <taxon>Cestoda</taxon>
        <taxon>Eucestoda</taxon>
        <taxon>Diphyllobothriidea</taxon>
        <taxon>Diphyllobothriidae</taxon>
        <taxon>Dibothriocephalus</taxon>
    </lineage>
</organism>
<evidence type="ECO:0000313" key="2">
    <source>
        <dbReference type="Proteomes" id="UP000281553"/>
    </source>
</evidence>
<evidence type="ECO:0000313" key="1">
    <source>
        <dbReference type="EMBL" id="VDN13383.1"/>
    </source>
</evidence>
<dbReference type="Proteomes" id="UP000281553">
    <property type="component" value="Unassembled WGS sequence"/>
</dbReference>
<dbReference type="EMBL" id="UYRU01056249">
    <property type="protein sequence ID" value="VDN13383.1"/>
    <property type="molecule type" value="Genomic_DNA"/>
</dbReference>
<protein>
    <submittedName>
        <fullName evidence="1">Uncharacterized protein</fullName>
    </submittedName>
</protein>
<dbReference type="AlphaFoldDB" id="A0A3P7LQW2"/>